<dbReference type="Proteomes" id="UP001154420">
    <property type="component" value="Unassembled WGS sequence"/>
</dbReference>
<accession>A0A9X5GQK5</accession>
<dbReference type="RefSeq" id="WP_160559444.1">
    <property type="nucleotide sequence ID" value="NZ_QZDT01000007.1"/>
</dbReference>
<dbReference type="EMBL" id="QZDT01000007">
    <property type="protein sequence ID" value="NBJ92348.1"/>
    <property type="molecule type" value="Genomic_DNA"/>
</dbReference>
<comment type="caution">
    <text evidence="1">The sequence shown here is derived from an EMBL/GenBank/DDBJ whole genome shotgun (WGS) entry which is preliminary data.</text>
</comment>
<evidence type="ECO:0000313" key="1">
    <source>
        <dbReference type="EMBL" id="NBJ92348.1"/>
    </source>
</evidence>
<evidence type="ECO:0000313" key="2">
    <source>
        <dbReference type="Proteomes" id="UP001154420"/>
    </source>
</evidence>
<reference evidence="1" key="1">
    <citation type="submission" date="2018-09" db="EMBL/GenBank/DDBJ databases">
        <title>Murine metabolic-syndrome-specific gut microbial biobank.</title>
        <authorList>
            <person name="Liu C."/>
        </authorList>
    </citation>
    <scope>NUCLEOTIDE SEQUENCE</scope>
    <source>
        <strain evidence="1">D42-62</strain>
    </source>
</reference>
<dbReference type="AlphaFoldDB" id="A0A9X5GQK5"/>
<organism evidence="1 2">
    <name type="scientific">Parablautia muri</name>
    <dbReference type="NCBI Taxonomy" id="2320879"/>
    <lineage>
        <taxon>Bacteria</taxon>
        <taxon>Bacillati</taxon>
        <taxon>Bacillota</taxon>
        <taxon>Clostridia</taxon>
        <taxon>Lachnospirales</taxon>
        <taxon>Lachnospiraceae</taxon>
        <taxon>Parablautia</taxon>
    </lineage>
</organism>
<proteinExistence type="predicted"/>
<name>A0A9X5GQK5_9FIRM</name>
<protein>
    <submittedName>
        <fullName evidence="1">Uncharacterized protein</fullName>
    </submittedName>
</protein>
<keyword evidence="2" id="KW-1185">Reference proteome</keyword>
<gene>
    <name evidence="1" type="ORF">D5281_06990</name>
</gene>
<sequence length="86" mass="9827">MTTADSFIKIYNILKSNRLNLRSVNYTIEKSTHMPLTTTEYGIKSHLDYGANEGIYLDLWILIHTDSDVKEQKLGTFNTLGCARKT</sequence>